<evidence type="ECO:0000313" key="1">
    <source>
        <dbReference type="EMBL" id="QHT84860.1"/>
    </source>
</evidence>
<proteinExistence type="predicted"/>
<dbReference type="InterPro" id="IPR036397">
    <property type="entry name" value="RNaseH_sf"/>
</dbReference>
<name>A0A6C0HWS4_9ZZZZ</name>
<organism evidence="1">
    <name type="scientific">viral metagenome</name>
    <dbReference type="NCBI Taxonomy" id="1070528"/>
    <lineage>
        <taxon>unclassified sequences</taxon>
        <taxon>metagenomes</taxon>
        <taxon>organismal metagenomes</taxon>
    </lineage>
</organism>
<dbReference type="InterPro" id="IPR012337">
    <property type="entry name" value="RNaseH-like_sf"/>
</dbReference>
<dbReference type="Gene3D" id="3.30.420.10">
    <property type="entry name" value="Ribonuclease H-like superfamily/Ribonuclease H"/>
    <property type="match status" value="1"/>
</dbReference>
<dbReference type="AlphaFoldDB" id="A0A6C0HWS4"/>
<protein>
    <submittedName>
        <fullName evidence="1">Uncharacterized protein</fullName>
    </submittedName>
</protein>
<dbReference type="SUPFAM" id="SSF53098">
    <property type="entry name" value="Ribonuclease H-like"/>
    <property type="match status" value="1"/>
</dbReference>
<reference evidence="1" key="1">
    <citation type="journal article" date="2020" name="Nature">
        <title>Giant virus diversity and host interactions through global metagenomics.</title>
        <authorList>
            <person name="Schulz F."/>
            <person name="Roux S."/>
            <person name="Paez-Espino D."/>
            <person name="Jungbluth S."/>
            <person name="Walsh D.A."/>
            <person name="Denef V.J."/>
            <person name="McMahon K.D."/>
            <person name="Konstantinidis K.T."/>
            <person name="Eloe-Fadrosh E.A."/>
            <person name="Kyrpides N.C."/>
            <person name="Woyke T."/>
        </authorList>
    </citation>
    <scope>NUCLEOTIDE SEQUENCE</scope>
    <source>
        <strain evidence="1">GVMAG-M-3300023184-178</strain>
    </source>
</reference>
<accession>A0A6C0HWS4</accession>
<dbReference type="EMBL" id="MN740028">
    <property type="protein sequence ID" value="QHT84860.1"/>
    <property type="molecule type" value="Genomic_DNA"/>
</dbReference>
<sequence length="271" mass="31447">MNKQVLSIDVGIKNLAFCLFTNDEKIVKWDIVNLSQETDFNCCSLGCDKPAKFTKNNQCYCLKHAKKQPFKIPTAEVKPAFINKQKIQALHDLAAKYNIKYEKPIKKQDLVSLINKHLEPLYFDSIQKINASHMNLITIGRNIKIRLDEILEDNISSITDVIIENQISPIANRMKTIQGMIAQYFIMKNSNINIEFISSINKLKGQTLEKVDKVDKTYKDRKLLGIKRCLELLNTEENITWHTFFTKHTKKDDLADAFLQGIWYLHKQNKQ</sequence>
<dbReference type="GO" id="GO:0003676">
    <property type="term" value="F:nucleic acid binding"/>
    <property type="evidence" value="ECO:0007669"/>
    <property type="project" value="InterPro"/>
</dbReference>